<keyword evidence="1" id="KW-0175">Coiled coil</keyword>
<sequence length="109" mass="12272">RKIQAREEEIKRMDQEIKSLRVVEAESDGLRNQKKNLETLLEAEVDMKKAAEARNAELARELESLSIAGRLWFIGHGLRLAVMKCVESSELRQSFADVVFAGLAKGMSV</sequence>
<dbReference type="AlphaFoldDB" id="A0A699UBZ2"/>
<accession>A0A699UBZ2</accession>
<feature type="coiled-coil region" evidence="1">
    <location>
        <begin position="3"/>
        <end position="68"/>
    </location>
</feature>
<dbReference type="EMBL" id="BKCJ011310363">
    <property type="protein sequence ID" value="GFD18876.1"/>
    <property type="molecule type" value="Genomic_DNA"/>
</dbReference>
<organism evidence="2">
    <name type="scientific">Tanacetum cinerariifolium</name>
    <name type="common">Dalmatian daisy</name>
    <name type="synonym">Chrysanthemum cinerariifolium</name>
    <dbReference type="NCBI Taxonomy" id="118510"/>
    <lineage>
        <taxon>Eukaryota</taxon>
        <taxon>Viridiplantae</taxon>
        <taxon>Streptophyta</taxon>
        <taxon>Embryophyta</taxon>
        <taxon>Tracheophyta</taxon>
        <taxon>Spermatophyta</taxon>
        <taxon>Magnoliopsida</taxon>
        <taxon>eudicotyledons</taxon>
        <taxon>Gunneridae</taxon>
        <taxon>Pentapetalae</taxon>
        <taxon>asterids</taxon>
        <taxon>campanulids</taxon>
        <taxon>Asterales</taxon>
        <taxon>Asteraceae</taxon>
        <taxon>Asteroideae</taxon>
        <taxon>Anthemideae</taxon>
        <taxon>Anthemidinae</taxon>
        <taxon>Tanacetum</taxon>
    </lineage>
</organism>
<gene>
    <name evidence="2" type="ORF">Tci_890845</name>
</gene>
<evidence type="ECO:0000256" key="1">
    <source>
        <dbReference type="SAM" id="Coils"/>
    </source>
</evidence>
<comment type="caution">
    <text evidence="2">The sequence shown here is derived from an EMBL/GenBank/DDBJ whole genome shotgun (WGS) entry which is preliminary data.</text>
</comment>
<name>A0A699UBZ2_TANCI</name>
<proteinExistence type="predicted"/>
<evidence type="ECO:0000313" key="2">
    <source>
        <dbReference type="EMBL" id="GFD18876.1"/>
    </source>
</evidence>
<reference evidence="2" key="1">
    <citation type="journal article" date="2019" name="Sci. Rep.">
        <title>Draft genome of Tanacetum cinerariifolium, the natural source of mosquito coil.</title>
        <authorList>
            <person name="Yamashiro T."/>
            <person name="Shiraishi A."/>
            <person name="Satake H."/>
            <person name="Nakayama K."/>
        </authorList>
    </citation>
    <scope>NUCLEOTIDE SEQUENCE</scope>
</reference>
<protein>
    <submittedName>
        <fullName evidence="2">Uncharacterized protein</fullName>
    </submittedName>
</protein>
<feature type="non-terminal residue" evidence="2">
    <location>
        <position position="1"/>
    </location>
</feature>